<evidence type="ECO:0000256" key="1">
    <source>
        <dbReference type="SAM" id="SignalP"/>
    </source>
</evidence>
<dbReference type="AlphaFoldDB" id="A0A1H8NY03"/>
<dbReference type="EMBL" id="FOCL01000007">
    <property type="protein sequence ID" value="SEO34526.1"/>
    <property type="molecule type" value="Genomic_DNA"/>
</dbReference>
<organism evidence="2 3">
    <name type="scientific">Mucilaginibacter gossypiicola</name>
    <dbReference type="NCBI Taxonomy" id="551995"/>
    <lineage>
        <taxon>Bacteria</taxon>
        <taxon>Pseudomonadati</taxon>
        <taxon>Bacteroidota</taxon>
        <taxon>Sphingobacteriia</taxon>
        <taxon>Sphingobacteriales</taxon>
        <taxon>Sphingobacteriaceae</taxon>
        <taxon>Mucilaginibacter</taxon>
    </lineage>
</organism>
<keyword evidence="1" id="KW-0732">Signal</keyword>
<sequence length="73" mass="8060">MKLKTTLQSLLTSAIAVATFSTTATAQQLTPVDIQHVTIKDAFWSPKLNTIHIVTVYDVLNKLEGNYEPTVKT</sequence>
<reference evidence="3" key="1">
    <citation type="submission" date="2016-10" db="EMBL/GenBank/DDBJ databases">
        <authorList>
            <person name="Varghese N."/>
            <person name="Submissions S."/>
        </authorList>
    </citation>
    <scope>NUCLEOTIDE SEQUENCE [LARGE SCALE GENOMIC DNA]</scope>
    <source>
        <strain evidence="3">Gh-48</strain>
    </source>
</reference>
<accession>A0A1H8NY03</accession>
<feature type="chain" id="PRO_5011503057" evidence="1">
    <location>
        <begin position="27"/>
        <end position="73"/>
    </location>
</feature>
<dbReference type="STRING" id="551995.SAMN05192574_107149"/>
<keyword evidence="3" id="KW-1185">Reference proteome</keyword>
<gene>
    <name evidence="2" type="ORF">SAMN05192574_107149</name>
</gene>
<name>A0A1H8NY03_9SPHI</name>
<evidence type="ECO:0000313" key="2">
    <source>
        <dbReference type="EMBL" id="SEO34526.1"/>
    </source>
</evidence>
<dbReference type="Proteomes" id="UP000198942">
    <property type="component" value="Unassembled WGS sequence"/>
</dbReference>
<feature type="signal peptide" evidence="1">
    <location>
        <begin position="1"/>
        <end position="26"/>
    </location>
</feature>
<dbReference type="RefSeq" id="WP_208864771.1">
    <property type="nucleotide sequence ID" value="NZ_FOCL01000007.1"/>
</dbReference>
<protein>
    <submittedName>
        <fullName evidence="2">Uncharacterized protein</fullName>
    </submittedName>
</protein>
<evidence type="ECO:0000313" key="3">
    <source>
        <dbReference type="Proteomes" id="UP000198942"/>
    </source>
</evidence>
<proteinExistence type="predicted"/>